<name>A0A0C9ZIC1_9AGAM</name>
<organism evidence="1 2">
    <name type="scientific">Pisolithus microcarpus 441</name>
    <dbReference type="NCBI Taxonomy" id="765257"/>
    <lineage>
        <taxon>Eukaryota</taxon>
        <taxon>Fungi</taxon>
        <taxon>Dikarya</taxon>
        <taxon>Basidiomycota</taxon>
        <taxon>Agaricomycotina</taxon>
        <taxon>Agaricomycetes</taxon>
        <taxon>Agaricomycetidae</taxon>
        <taxon>Boletales</taxon>
        <taxon>Sclerodermatineae</taxon>
        <taxon>Pisolithaceae</taxon>
        <taxon>Pisolithus</taxon>
    </lineage>
</organism>
<sequence length="56" mass="6331">MYRVSSSSSSSEMECVRRTQRYVRRVDDARQHGLTGSHGASRASNRPVIIIFVSVF</sequence>
<dbReference type="Proteomes" id="UP000054018">
    <property type="component" value="Unassembled WGS sequence"/>
</dbReference>
<reference evidence="2" key="2">
    <citation type="submission" date="2015-01" db="EMBL/GenBank/DDBJ databases">
        <title>Evolutionary Origins and Diversification of the Mycorrhizal Mutualists.</title>
        <authorList>
            <consortium name="DOE Joint Genome Institute"/>
            <consortium name="Mycorrhizal Genomics Consortium"/>
            <person name="Kohler A."/>
            <person name="Kuo A."/>
            <person name="Nagy L.G."/>
            <person name="Floudas D."/>
            <person name="Copeland A."/>
            <person name="Barry K.W."/>
            <person name="Cichocki N."/>
            <person name="Veneault-Fourrey C."/>
            <person name="LaButti K."/>
            <person name="Lindquist E.A."/>
            <person name="Lipzen A."/>
            <person name="Lundell T."/>
            <person name="Morin E."/>
            <person name="Murat C."/>
            <person name="Riley R."/>
            <person name="Ohm R."/>
            <person name="Sun H."/>
            <person name="Tunlid A."/>
            <person name="Henrissat B."/>
            <person name="Grigoriev I.V."/>
            <person name="Hibbett D.S."/>
            <person name="Martin F."/>
        </authorList>
    </citation>
    <scope>NUCLEOTIDE SEQUENCE [LARGE SCALE GENOMIC DNA]</scope>
    <source>
        <strain evidence="2">441</strain>
    </source>
</reference>
<accession>A0A0C9ZIC1</accession>
<dbReference type="HOGENOM" id="CLU_3015076_0_0_1"/>
<dbReference type="AlphaFoldDB" id="A0A0C9ZIC1"/>
<reference evidence="1 2" key="1">
    <citation type="submission" date="2014-04" db="EMBL/GenBank/DDBJ databases">
        <authorList>
            <consortium name="DOE Joint Genome Institute"/>
            <person name="Kuo A."/>
            <person name="Kohler A."/>
            <person name="Costa M.D."/>
            <person name="Nagy L.G."/>
            <person name="Floudas D."/>
            <person name="Copeland A."/>
            <person name="Barry K.W."/>
            <person name="Cichocki N."/>
            <person name="Veneault-Fourrey C."/>
            <person name="LaButti K."/>
            <person name="Lindquist E.A."/>
            <person name="Lipzen A."/>
            <person name="Lundell T."/>
            <person name="Morin E."/>
            <person name="Murat C."/>
            <person name="Sun H."/>
            <person name="Tunlid A."/>
            <person name="Henrissat B."/>
            <person name="Grigoriev I.V."/>
            <person name="Hibbett D.S."/>
            <person name="Martin F."/>
            <person name="Nordberg H.P."/>
            <person name="Cantor M.N."/>
            <person name="Hua S.X."/>
        </authorList>
    </citation>
    <scope>NUCLEOTIDE SEQUENCE [LARGE SCALE GENOMIC DNA]</scope>
    <source>
        <strain evidence="1 2">441</strain>
    </source>
</reference>
<keyword evidence="2" id="KW-1185">Reference proteome</keyword>
<dbReference type="EMBL" id="KN833706">
    <property type="protein sequence ID" value="KIK25744.1"/>
    <property type="molecule type" value="Genomic_DNA"/>
</dbReference>
<protein>
    <submittedName>
        <fullName evidence="1">Uncharacterized protein</fullName>
    </submittedName>
</protein>
<evidence type="ECO:0000313" key="1">
    <source>
        <dbReference type="EMBL" id="KIK25744.1"/>
    </source>
</evidence>
<gene>
    <name evidence="1" type="ORF">PISMIDRAFT_677058</name>
</gene>
<proteinExistence type="predicted"/>
<evidence type="ECO:0000313" key="2">
    <source>
        <dbReference type="Proteomes" id="UP000054018"/>
    </source>
</evidence>